<dbReference type="EMBL" id="CASHTH010000573">
    <property type="protein sequence ID" value="CAI8004987.1"/>
    <property type="molecule type" value="Genomic_DNA"/>
</dbReference>
<evidence type="ECO:0000313" key="2">
    <source>
        <dbReference type="EMBL" id="CAI8004987.1"/>
    </source>
</evidence>
<comment type="caution">
    <text evidence="2">The sequence shown here is derived from an EMBL/GenBank/DDBJ whole genome shotgun (WGS) entry which is preliminary data.</text>
</comment>
<protein>
    <submittedName>
        <fullName evidence="2">Uncharacterized protein</fullName>
    </submittedName>
</protein>
<reference evidence="2" key="1">
    <citation type="submission" date="2023-03" db="EMBL/GenBank/DDBJ databases">
        <authorList>
            <person name="Steffen K."/>
            <person name="Cardenas P."/>
        </authorList>
    </citation>
    <scope>NUCLEOTIDE SEQUENCE</scope>
</reference>
<feature type="region of interest" description="Disordered" evidence="1">
    <location>
        <begin position="30"/>
        <end position="55"/>
    </location>
</feature>
<keyword evidence="3" id="KW-1185">Reference proteome</keyword>
<evidence type="ECO:0000313" key="3">
    <source>
        <dbReference type="Proteomes" id="UP001174909"/>
    </source>
</evidence>
<dbReference type="Proteomes" id="UP001174909">
    <property type="component" value="Unassembled WGS sequence"/>
</dbReference>
<gene>
    <name evidence="2" type="ORF">GBAR_LOCUS4049</name>
</gene>
<dbReference type="AlphaFoldDB" id="A0AA35R5E9"/>
<evidence type="ECO:0000256" key="1">
    <source>
        <dbReference type="SAM" id="MobiDB-lite"/>
    </source>
</evidence>
<sequence>MASCTSRRHSTTRSSRLPIPKVTWWRGRAPEPSVSAVPARGRRSRRRRPRYAQGMVPRPLGCARWMSA</sequence>
<name>A0AA35R5E9_GEOBA</name>
<proteinExistence type="predicted"/>
<feature type="compositionally biased region" description="Basic residues" evidence="1">
    <location>
        <begin position="40"/>
        <end position="50"/>
    </location>
</feature>
<accession>A0AA35R5E9</accession>
<organism evidence="2 3">
    <name type="scientific">Geodia barretti</name>
    <name type="common">Barrett's horny sponge</name>
    <dbReference type="NCBI Taxonomy" id="519541"/>
    <lineage>
        <taxon>Eukaryota</taxon>
        <taxon>Metazoa</taxon>
        <taxon>Porifera</taxon>
        <taxon>Demospongiae</taxon>
        <taxon>Heteroscleromorpha</taxon>
        <taxon>Tetractinellida</taxon>
        <taxon>Astrophorina</taxon>
        <taxon>Geodiidae</taxon>
        <taxon>Geodia</taxon>
    </lineage>
</organism>